<dbReference type="OrthoDB" id="247014at2"/>
<proteinExistence type="predicted"/>
<protein>
    <submittedName>
        <fullName evidence="2">Phosphohydrolase</fullName>
    </submittedName>
</protein>
<dbReference type="KEGG" id="cthd:CDO33_07455"/>
<dbReference type="RefSeq" id="WP_103082816.1">
    <property type="nucleotide sequence ID" value="NZ_CP021850.1"/>
</dbReference>
<name>A0A2K2FAN6_9CLOT</name>
<dbReference type="PROSITE" id="PS51831">
    <property type="entry name" value="HD"/>
    <property type="match status" value="1"/>
</dbReference>
<keyword evidence="3" id="KW-1185">Reference proteome</keyword>
<dbReference type="Proteomes" id="UP000236151">
    <property type="component" value="Unassembled WGS sequence"/>
</dbReference>
<dbReference type="EMBL" id="NIOJ01000058">
    <property type="protein sequence ID" value="PNT95852.1"/>
    <property type="molecule type" value="Genomic_DNA"/>
</dbReference>
<dbReference type="SUPFAM" id="SSF109604">
    <property type="entry name" value="HD-domain/PDEase-like"/>
    <property type="match status" value="1"/>
</dbReference>
<dbReference type="CDD" id="cd00077">
    <property type="entry name" value="HDc"/>
    <property type="match status" value="1"/>
</dbReference>
<sequence length="221" mass="24702">MALITLADVKRNDEVKTFMEIADMQLSVKGYTEHSFRHVGLVSGTAGKIAENLGFDDRDIELSRIAGYMHDIGNAVNRMDHAHTGAILAYNVLTKMGMDHREAAKIMMAIGNHDENSGTAVSNISAALILADKSDVHRSRVRNRDFSTFDIHDRVNYAVESSRITVDSKEKIAALELEIDTKISPVMDYFEIFLVRMTMCRKAAEFLGLKFQLIINGTHLL</sequence>
<comment type="caution">
    <text evidence="2">The sequence shown here is derived from an EMBL/GenBank/DDBJ whole genome shotgun (WGS) entry which is preliminary data.</text>
</comment>
<dbReference type="Gene3D" id="1.10.3210.10">
    <property type="entry name" value="Hypothetical protein af1432"/>
    <property type="match status" value="1"/>
</dbReference>
<gene>
    <name evidence="2" type="ORF">CDQ84_16370</name>
</gene>
<dbReference type="InterPro" id="IPR003607">
    <property type="entry name" value="HD/PDEase_dom"/>
</dbReference>
<dbReference type="InterPro" id="IPR006674">
    <property type="entry name" value="HD_domain"/>
</dbReference>
<dbReference type="GO" id="GO:0016787">
    <property type="term" value="F:hydrolase activity"/>
    <property type="evidence" value="ECO:0007669"/>
    <property type="project" value="UniProtKB-KW"/>
</dbReference>
<keyword evidence="2" id="KW-0378">Hydrolase</keyword>
<dbReference type="AlphaFoldDB" id="A0A2K2FAN6"/>
<organism evidence="2 3">
    <name type="scientific">Clostridium thermosuccinogenes</name>
    <dbReference type="NCBI Taxonomy" id="84032"/>
    <lineage>
        <taxon>Bacteria</taxon>
        <taxon>Bacillati</taxon>
        <taxon>Bacillota</taxon>
        <taxon>Clostridia</taxon>
        <taxon>Eubacteriales</taxon>
        <taxon>Clostridiaceae</taxon>
        <taxon>Clostridium</taxon>
    </lineage>
</organism>
<feature type="domain" description="HD" evidence="1">
    <location>
        <begin position="35"/>
        <end position="137"/>
    </location>
</feature>
<reference evidence="2 3" key="1">
    <citation type="submission" date="2017-06" db="EMBL/GenBank/DDBJ databases">
        <title>Investigating the central metabolism of Clostridium thermosuccinogenes.</title>
        <authorList>
            <person name="Koendjbiharie J.G."/>
            <person name="van Kranenburg R."/>
        </authorList>
    </citation>
    <scope>NUCLEOTIDE SEQUENCE [LARGE SCALE GENOMIC DNA]</scope>
    <source>
        <strain evidence="2 3">DSM 5806</strain>
    </source>
</reference>
<evidence type="ECO:0000313" key="2">
    <source>
        <dbReference type="EMBL" id="PNT95852.1"/>
    </source>
</evidence>
<accession>A0A2K2FAN6</accession>
<dbReference type="Pfam" id="PF01966">
    <property type="entry name" value="HD"/>
    <property type="match status" value="1"/>
</dbReference>
<evidence type="ECO:0000313" key="3">
    <source>
        <dbReference type="Proteomes" id="UP000236151"/>
    </source>
</evidence>
<dbReference type="SMART" id="SM00471">
    <property type="entry name" value="HDc"/>
    <property type="match status" value="1"/>
</dbReference>
<evidence type="ECO:0000259" key="1">
    <source>
        <dbReference type="PROSITE" id="PS51831"/>
    </source>
</evidence>